<keyword evidence="1" id="KW-1133">Transmembrane helix</keyword>
<evidence type="ECO:0008006" key="4">
    <source>
        <dbReference type="Google" id="ProtNLM"/>
    </source>
</evidence>
<keyword evidence="1" id="KW-0472">Membrane</keyword>
<proteinExistence type="predicted"/>
<accession>A0AAD2D713</accession>
<dbReference type="AlphaFoldDB" id="A0AAD2D713"/>
<dbReference type="Proteomes" id="UP001295684">
    <property type="component" value="Unassembled WGS sequence"/>
</dbReference>
<feature type="transmembrane region" description="Helical" evidence="1">
    <location>
        <begin position="56"/>
        <end position="79"/>
    </location>
</feature>
<organism evidence="2 3">
    <name type="scientific">Euplotes crassus</name>
    <dbReference type="NCBI Taxonomy" id="5936"/>
    <lineage>
        <taxon>Eukaryota</taxon>
        <taxon>Sar</taxon>
        <taxon>Alveolata</taxon>
        <taxon>Ciliophora</taxon>
        <taxon>Intramacronucleata</taxon>
        <taxon>Spirotrichea</taxon>
        <taxon>Hypotrichia</taxon>
        <taxon>Euplotida</taxon>
        <taxon>Euplotidae</taxon>
        <taxon>Moneuplotes</taxon>
    </lineage>
</organism>
<dbReference type="EMBL" id="CAMPGE010025307">
    <property type="protein sequence ID" value="CAI2383077.1"/>
    <property type="molecule type" value="Genomic_DNA"/>
</dbReference>
<reference evidence="2" key="1">
    <citation type="submission" date="2023-07" db="EMBL/GenBank/DDBJ databases">
        <authorList>
            <consortium name="AG Swart"/>
            <person name="Singh M."/>
            <person name="Singh A."/>
            <person name="Seah K."/>
            <person name="Emmerich C."/>
        </authorList>
    </citation>
    <scope>NUCLEOTIDE SEQUENCE</scope>
    <source>
        <strain evidence="2">DP1</strain>
    </source>
</reference>
<keyword evidence="1" id="KW-0812">Transmembrane</keyword>
<comment type="caution">
    <text evidence="2">The sequence shown here is derived from an EMBL/GenBank/DDBJ whole genome shotgun (WGS) entry which is preliminary data.</text>
</comment>
<protein>
    <recommendedName>
        <fullName evidence="4">Transmembrane protein</fullName>
    </recommendedName>
</protein>
<evidence type="ECO:0000313" key="2">
    <source>
        <dbReference type="EMBL" id="CAI2383077.1"/>
    </source>
</evidence>
<evidence type="ECO:0000256" key="1">
    <source>
        <dbReference type="SAM" id="Phobius"/>
    </source>
</evidence>
<name>A0AAD2D713_EUPCR</name>
<keyword evidence="3" id="KW-1185">Reference proteome</keyword>
<sequence length="81" mass="9524">MAWEWVLKRFWRVKEQVQDGRFCADMNHEVWKVSLGWGRRGWIRGFLGLVTLGLDFWIMFGIVVWGGICGLSLGFHFSLSF</sequence>
<evidence type="ECO:0000313" key="3">
    <source>
        <dbReference type="Proteomes" id="UP001295684"/>
    </source>
</evidence>
<gene>
    <name evidence="2" type="ORF">ECRASSUSDP1_LOCUS24568</name>
</gene>